<keyword evidence="4 11" id="KW-0493">Microtubule</keyword>
<dbReference type="SMART" id="SM00129">
    <property type="entry name" value="KISc"/>
    <property type="match status" value="1"/>
</dbReference>
<feature type="coiled-coil region" evidence="12">
    <location>
        <begin position="339"/>
        <end position="538"/>
    </location>
</feature>
<evidence type="ECO:0000256" key="1">
    <source>
        <dbReference type="ARBA" id="ARBA00004138"/>
    </source>
</evidence>
<dbReference type="InterPro" id="IPR019821">
    <property type="entry name" value="Kinesin_motor_CS"/>
</dbReference>
<dbReference type="GO" id="GO:0005929">
    <property type="term" value="C:cilium"/>
    <property type="evidence" value="ECO:0007669"/>
    <property type="project" value="UniProtKB-SubCell"/>
</dbReference>
<dbReference type="FunFam" id="3.40.850.10:FF:000029">
    <property type="entry name" value="Kinesin-like protein KIF17"/>
    <property type="match status" value="1"/>
</dbReference>
<dbReference type="Gene3D" id="3.40.850.10">
    <property type="entry name" value="Kinesin motor domain"/>
    <property type="match status" value="1"/>
</dbReference>
<keyword evidence="5 10" id="KW-0547">Nucleotide-binding</keyword>
<dbReference type="GO" id="GO:0005524">
    <property type="term" value="F:ATP binding"/>
    <property type="evidence" value="ECO:0007669"/>
    <property type="project" value="UniProtKB-UniRule"/>
</dbReference>
<evidence type="ECO:0000256" key="11">
    <source>
        <dbReference type="RuleBase" id="RU000394"/>
    </source>
</evidence>
<feature type="compositionally biased region" description="Polar residues" evidence="13">
    <location>
        <begin position="714"/>
        <end position="737"/>
    </location>
</feature>
<evidence type="ECO:0000313" key="16">
    <source>
        <dbReference type="Proteomes" id="UP001620626"/>
    </source>
</evidence>
<evidence type="ECO:0000256" key="10">
    <source>
        <dbReference type="PROSITE-ProRule" id="PRU00283"/>
    </source>
</evidence>
<comment type="caution">
    <text evidence="15">The sequence shown here is derived from an EMBL/GenBank/DDBJ whole genome shotgun (WGS) entry which is preliminary data.</text>
</comment>
<dbReference type="SUPFAM" id="SSF52540">
    <property type="entry name" value="P-loop containing nucleoside triphosphate hydrolases"/>
    <property type="match status" value="1"/>
</dbReference>
<comment type="subcellular location">
    <subcellularLocation>
        <location evidence="1">Cell projection</location>
        <location evidence="1">Cilium</location>
    </subcellularLocation>
    <subcellularLocation>
        <location evidence="2">Cytoplasm</location>
        <location evidence="2">Cytoskeleton</location>
    </subcellularLocation>
</comment>
<dbReference type="GO" id="GO:0003777">
    <property type="term" value="F:microtubule motor activity"/>
    <property type="evidence" value="ECO:0007669"/>
    <property type="project" value="UniProtKB-ARBA"/>
</dbReference>
<comment type="similarity">
    <text evidence="10 11">Belongs to the TRAFAC class myosin-kinesin ATPase superfamily. Kinesin family.</text>
</comment>
<dbReference type="InterPro" id="IPR036961">
    <property type="entry name" value="Kinesin_motor_dom_sf"/>
</dbReference>
<evidence type="ECO:0000256" key="4">
    <source>
        <dbReference type="ARBA" id="ARBA00022701"/>
    </source>
</evidence>
<feature type="compositionally biased region" description="Polar residues" evidence="13">
    <location>
        <begin position="612"/>
        <end position="624"/>
    </location>
</feature>
<evidence type="ECO:0000256" key="3">
    <source>
        <dbReference type="ARBA" id="ARBA00022490"/>
    </source>
</evidence>
<evidence type="ECO:0000256" key="6">
    <source>
        <dbReference type="ARBA" id="ARBA00022840"/>
    </source>
</evidence>
<accession>A0ABD2HSS2</accession>
<dbReference type="Proteomes" id="UP001620626">
    <property type="component" value="Unassembled WGS sequence"/>
</dbReference>
<evidence type="ECO:0000256" key="7">
    <source>
        <dbReference type="ARBA" id="ARBA00023054"/>
    </source>
</evidence>
<dbReference type="PANTHER" id="PTHR47969:SF21">
    <property type="entry name" value="KINESIN-LIKE PROTEIN"/>
    <property type="match status" value="1"/>
</dbReference>
<sequence length="770" mass="87592">MAESVRVVVRCRPLNQRELRINSNICVEMVPSIGQCILQTEGSSVPKAFTFDGVYFIDSTAEQLYNDIVYPLVESVIEGYNGTVFAYGQTGSGKTFSMQGDQQLAAAQRGVIPRAFEHIFEAIATTEHTKFLVHVSYLEIYNEEIRDLLGDKCQKLDVKEHPEQGVYVAGLSLHVCHDVSDCERLMMTGFNNRHVGATLMNKDSSRSHSIFSMYVEALDENGNIRMGKLNLVDLAGSERQAKTGATGERFKEATKINLSLSALGNVISALVDGKSTHIPYRDSKLTRLLQDSLGGNTKTVMIACVSPSDNNYDETLSTLRYANRAKNIKNKPHINEDPKDALLREYQAEIERLKQLVQQPAAVATTAPVGIHPDVHHQALSEFEQEKQKLRVEFELAMKELKTNYEREQKNKEKLQSDLAKLREQYEKANNEIEQAKQSEESAESAKRRIEQLQQQMVGGEQAGNEALKQKRARKIKEAEKKMKRLAEALEMYKDKEDPLLHVYTSTQEKLDALVQQYNQEKQKVQALESDMHDLSSEFELDRLDYLETIRKQDQQLKLFHQILERIQPAIHKDSNYANIERVKREAAWNIEAEQWTLPELTFRQALPSASAASQNAKNGLKNGQTEKSELQNEPEEEESRLKKRLDESMDNDFVQRYFKPISRQNILDKYDPEKHRMLEAKKVAEFKKRNQFASGVVYTDALYGNENWQQQNGIKQSKTPNNHQRNGTSKAGTSDASPAVGVNRPISGMQRKPPPRLEAIQVVRNKSFT</sequence>
<keyword evidence="3" id="KW-0963">Cytoplasm</keyword>
<keyword evidence="8 10" id="KW-0505">Motor protein</keyword>
<feature type="region of interest" description="Disordered" evidence="13">
    <location>
        <begin position="714"/>
        <end position="770"/>
    </location>
</feature>
<dbReference type="PRINTS" id="PR00380">
    <property type="entry name" value="KINESINHEAVY"/>
</dbReference>
<dbReference type="Pfam" id="PF00225">
    <property type="entry name" value="Kinesin"/>
    <property type="match status" value="1"/>
</dbReference>
<feature type="region of interest" description="Disordered" evidence="13">
    <location>
        <begin position="612"/>
        <end position="647"/>
    </location>
</feature>
<dbReference type="PROSITE" id="PS00411">
    <property type="entry name" value="KINESIN_MOTOR_1"/>
    <property type="match status" value="1"/>
</dbReference>
<gene>
    <name evidence="15" type="ORF">niasHT_034453</name>
</gene>
<evidence type="ECO:0000256" key="5">
    <source>
        <dbReference type="ARBA" id="ARBA00022741"/>
    </source>
</evidence>
<dbReference type="AlphaFoldDB" id="A0ABD2HSS2"/>
<dbReference type="InterPro" id="IPR027640">
    <property type="entry name" value="Kinesin-like_fam"/>
</dbReference>
<evidence type="ECO:0000259" key="14">
    <source>
        <dbReference type="PROSITE" id="PS50067"/>
    </source>
</evidence>
<dbReference type="PANTHER" id="PTHR47969">
    <property type="entry name" value="CHROMOSOME-ASSOCIATED KINESIN KIF4A-RELATED"/>
    <property type="match status" value="1"/>
</dbReference>
<evidence type="ECO:0000256" key="2">
    <source>
        <dbReference type="ARBA" id="ARBA00004245"/>
    </source>
</evidence>
<reference evidence="15 16" key="1">
    <citation type="submission" date="2024-10" db="EMBL/GenBank/DDBJ databases">
        <authorList>
            <person name="Kim D."/>
        </authorList>
    </citation>
    <scope>NUCLEOTIDE SEQUENCE [LARGE SCALE GENOMIC DNA]</scope>
    <source>
        <strain evidence="15">BH-2024</strain>
    </source>
</reference>
<dbReference type="EMBL" id="JBICBT010001397">
    <property type="protein sequence ID" value="KAL3069223.1"/>
    <property type="molecule type" value="Genomic_DNA"/>
</dbReference>
<proteinExistence type="inferred from homology"/>
<keyword evidence="9" id="KW-0206">Cytoskeleton</keyword>
<evidence type="ECO:0000256" key="13">
    <source>
        <dbReference type="SAM" id="MobiDB-lite"/>
    </source>
</evidence>
<keyword evidence="7 12" id="KW-0175">Coiled coil</keyword>
<keyword evidence="16" id="KW-1185">Reference proteome</keyword>
<evidence type="ECO:0000313" key="15">
    <source>
        <dbReference type="EMBL" id="KAL3069223.1"/>
    </source>
</evidence>
<dbReference type="InterPro" id="IPR001752">
    <property type="entry name" value="Kinesin_motor_dom"/>
</dbReference>
<keyword evidence="6 10" id="KW-0067">ATP-binding</keyword>
<dbReference type="InterPro" id="IPR027417">
    <property type="entry name" value="P-loop_NTPase"/>
</dbReference>
<evidence type="ECO:0000256" key="8">
    <source>
        <dbReference type="ARBA" id="ARBA00023175"/>
    </source>
</evidence>
<feature type="domain" description="Kinesin motor" evidence="14">
    <location>
        <begin position="4"/>
        <end position="328"/>
    </location>
</feature>
<feature type="binding site" evidence="10">
    <location>
        <begin position="88"/>
        <end position="95"/>
    </location>
    <ligand>
        <name>ATP</name>
        <dbReference type="ChEBI" id="CHEBI:30616"/>
    </ligand>
</feature>
<dbReference type="PROSITE" id="PS50067">
    <property type="entry name" value="KINESIN_MOTOR_2"/>
    <property type="match status" value="1"/>
</dbReference>
<evidence type="ECO:0000256" key="9">
    <source>
        <dbReference type="ARBA" id="ARBA00023212"/>
    </source>
</evidence>
<protein>
    <recommendedName>
        <fullName evidence="11">Kinesin-like protein</fullName>
    </recommendedName>
</protein>
<name>A0ABD2HSS2_9BILA</name>
<organism evidence="15 16">
    <name type="scientific">Heterodera trifolii</name>
    <dbReference type="NCBI Taxonomy" id="157864"/>
    <lineage>
        <taxon>Eukaryota</taxon>
        <taxon>Metazoa</taxon>
        <taxon>Ecdysozoa</taxon>
        <taxon>Nematoda</taxon>
        <taxon>Chromadorea</taxon>
        <taxon>Rhabditida</taxon>
        <taxon>Tylenchina</taxon>
        <taxon>Tylenchomorpha</taxon>
        <taxon>Tylenchoidea</taxon>
        <taxon>Heteroderidae</taxon>
        <taxon>Heteroderinae</taxon>
        <taxon>Heterodera</taxon>
    </lineage>
</organism>
<dbReference type="GO" id="GO:0007018">
    <property type="term" value="P:microtubule-based movement"/>
    <property type="evidence" value="ECO:0007669"/>
    <property type="project" value="UniProtKB-ARBA"/>
</dbReference>
<evidence type="ECO:0000256" key="12">
    <source>
        <dbReference type="SAM" id="Coils"/>
    </source>
</evidence>
<dbReference type="GO" id="GO:0005874">
    <property type="term" value="C:microtubule"/>
    <property type="evidence" value="ECO:0007669"/>
    <property type="project" value="UniProtKB-KW"/>
</dbReference>